<dbReference type="GO" id="GO:0008270">
    <property type="term" value="F:zinc ion binding"/>
    <property type="evidence" value="ECO:0007669"/>
    <property type="project" value="UniProtKB-KW"/>
</dbReference>
<comment type="subcellular location">
    <subcellularLocation>
        <location evidence="1">Nucleus</location>
    </subcellularLocation>
</comment>
<keyword evidence="4 7" id="KW-0863">Zinc-finger</keyword>
<proteinExistence type="predicted"/>
<feature type="domain" description="C2H2-type" evidence="8">
    <location>
        <begin position="176"/>
        <end position="204"/>
    </location>
</feature>
<keyword evidence="6" id="KW-0539">Nucleus</keyword>
<keyword evidence="3" id="KW-0677">Repeat</keyword>
<feature type="domain" description="C2H2-type" evidence="8">
    <location>
        <begin position="121"/>
        <end position="143"/>
    </location>
</feature>
<reference evidence="9" key="1">
    <citation type="submission" date="2021-03" db="EMBL/GenBank/DDBJ databases">
        <authorList>
            <person name="Bekaert M."/>
        </authorList>
    </citation>
    <scope>NUCLEOTIDE SEQUENCE</scope>
</reference>
<dbReference type="GO" id="GO:0000981">
    <property type="term" value="F:DNA-binding transcription factor activity, RNA polymerase II-specific"/>
    <property type="evidence" value="ECO:0007669"/>
    <property type="project" value="TreeGrafter"/>
</dbReference>
<dbReference type="GO" id="GO:0005634">
    <property type="term" value="C:nucleus"/>
    <property type="evidence" value="ECO:0007669"/>
    <property type="project" value="UniProtKB-SubCell"/>
</dbReference>
<keyword evidence="10" id="KW-1185">Reference proteome</keyword>
<protein>
    <submittedName>
        <fullName evidence="9">KRAB</fullName>
    </submittedName>
</protein>
<evidence type="ECO:0000256" key="3">
    <source>
        <dbReference type="ARBA" id="ARBA00022737"/>
    </source>
</evidence>
<evidence type="ECO:0000256" key="2">
    <source>
        <dbReference type="ARBA" id="ARBA00022723"/>
    </source>
</evidence>
<accession>A0A8S3Q184</accession>
<keyword evidence="2" id="KW-0479">Metal-binding</keyword>
<organism evidence="9 10">
    <name type="scientific">Mytilus edulis</name>
    <name type="common">Blue mussel</name>
    <dbReference type="NCBI Taxonomy" id="6550"/>
    <lineage>
        <taxon>Eukaryota</taxon>
        <taxon>Metazoa</taxon>
        <taxon>Spiralia</taxon>
        <taxon>Lophotrochozoa</taxon>
        <taxon>Mollusca</taxon>
        <taxon>Bivalvia</taxon>
        <taxon>Autobranchia</taxon>
        <taxon>Pteriomorphia</taxon>
        <taxon>Mytilida</taxon>
        <taxon>Mytiloidea</taxon>
        <taxon>Mytilidae</taxon>
        <taxon>Mytilinae</taxon>
        <taxon>Mytilus</taxon>
    </lineage>
</organism>
<dbReference type="InterPro" id="IPR036236">
    <property type="entry name" value="Znf_C2H2_sf"/>
</dbReference>
<evidence type="ECO:0000313" key="9">
    <source>
        <dbReference type="EMBL" id="CAG2188932.1"/>
    </source>
</evidence>
<dbReference type="GO" id="GO:0000978">
    <property type="term" value="F:RNA polymerase II cis-regulatory region sequence-specific DNA binding"/>
    <property type="evidence" value="ECO:0007669"/>
    <property type="project" value="TreeGrafter"/>
</dbReference>
<dbReference type="Gene3D" id="3.30.160.60">
    <property type="entry name" value="Classic Zinc Finger"/>
    <property type="match status" value="3"/>
</dbReference>
<sequence length="286" mass="32836">MTANITPIRQTTQFIAIKYVSIISNDTNNVYDASTSFNVETCIPLDGSFEEDNNITLVAERVAPELTDNQEDKEGKSDCNNNAIGETSTSQEVLTSSCGVCKSNINNKHKKRHLRKHEHHYSCSICPSKFTEKWSLDDHQQGHVNPLICDICGKHFTSRFGLRRHMKVHDGSSKFFRCEICNVNFFNKADHEGHRNSKHLNYKPFKCEKCSKTFSYRASYLRHKSDCKSVDKTACDKCPSLFGSKRAYDEHYKAKHGQQELICKCGKRYAWLRSYNRHISKCNSTN</sequence>
<dbReference type="SMART" id="SM00355">
    <property type="entry name" value="ZnF_C2H2"/>
    <property type="match status" value="6"/>
</dbReference>
<dbReference type="Proteomes" id="UP000683360">
    <property type="component" value="Unassembled WGS sequence"/>
</dbReference>
<dbReference type="EMBL" id="CAJPWZ010000279">
    <property type="protein sequence ID" value="CAG2188932.1"/>
    <property type="molecule type" value="Genomic_DNA"/>
</dbReference>
<dbReference type="AlphaFoldDB" id="A0A8S3Q184"/>
<comment type="caution">
    <text evidence="9">The sequence shown here is derived from an EMBL/GenBank/DDBJ whole genome shotgun (WGS) entry which is preliminary data.</text>
</comment>
<evidence type="ECO:0000313" key="10">
    <source>
        <dbReference type="Proteomes" id="UP000683360"/>
    </source>
</evidence>
<gene>
    <name evidence="9" type="ORF">MEDL_4334</name>
</gene>
<dbReference type="SUPFAM" id="SSF57667">
    <property type="entry name" value="beta-beta-alpha zinc fingers"/>
    <property type="match status" value="3"/>
</dbReference>
<feature type="domain" description="C2H2-type" evidence="8">
    <location>
        <begin position="205"/>
        <end position="233"/>
    </location>
</feature>
<dbReference type="PROSITE" id="PS50157">
    <property type="entry name" value="ZINC_FINGER_C2H2_2"/>
    <property type="match status" value="4"/>
</dbReference>
<evidence type="ECO:0000256" key="7">
    <source>
        <dbReference type="PROSITE-ProRule" id="PRU00042"/>
    </source>
</evidence>
<dbReference type="Pfam" id="PF00096">
    <property type="entry name" value="zf-C2H2"/>
    <property type="match status" value="2"/>
</dbReference>
<dbReference type="InterPro" id="IPR013087">
    <property type="entry name" value="Znf_C2H2_type"/>
</dbReference>
<evidence type="ECO:0000256" key="4">
    <source>
        <dbReference type="ARBA" id="ARBA00022771"/>
    </source>
</evidence>
<dbReference type="PANTHER" id="PTHR23226">
    <property type="entry name" value="ZINC FINGER AND SCAN DOMAIN-CONTAINING"/>
    <property type="match status" value="1"/>
</dbReference>
<name>A0A8S3Q184_MYTED</name>
<evidence type="ECO:0000256" key="6">
    <source>
        <dbReference type="ARBA" id="ARBA00023242"/>
    </source>
</evidence>
<dbReference type="OrthoDB" id="6040868at2759"/>
<dbReference type="PANTHER" id="PTHR23226:SF416">
    <property type="entry name" value="FI01424P"/>
    <property type="match status" value="1"/>
</dbReference>
<dbReference type="Pfam" id="PF12874">
    <property type="entry name" value="zf-met"/>
    <property type="match status" value="1"/>
</dbReference>
<evidence type="ECO:0000259" key="8">
    <source>
        <dbReference type="PROSITE" id="PS50157"/>
    </source>
</evidence>
<dbReference type="FunFam" id="3.30.160.60:FF:000100">
    <property type="entry name" value="Zinc finger 45-like"/>
    <property type="match status" value="1"/>
</dbReference>
<keyword evidence="5" id="KW-0862">Zinc</keyword>
<evidence type="ECO:0000256" key="5">
    <source>
        <dbReference type="ARBA" id="ARBA00022833"/>
    </source>
</evidence>
<dbReference type="PROSITE" id="PS00028">
    <property type="entry name" value="ZINC_FINGER_C2H2_1"/>
    <property type="match status" value="3"/>
</dbReference>
<feature type="domain" description="C2H2-type" evidence="8">
    <location>
        <begin position="147"/>
        <end position="174"/>
    </location>
</feature>
<evidence type="ECO:0000256" key="1">
    <source>
        <dbReference type="ARBA" id="ARBA00004123"/>
    </source>
</evidence>